<evidence type="ECO:0000313" key="2">
    <source>
        <dbReference type="EMBL" id="ACD94562.1"/>
    </source>
</evidence>
<dbReference type="InterPro" id="IPR000182">
    <property type="entry name" value="GNAT_dom"/>
</dbReference>
<dbReference type="AlphaFoldDB" id="B3E4Z7"/>
<reference evidence="2 3" key="1">
    <citation type="submission" date="2008-05" db="EMBL/GenBank/DDBJ databases">
        <title>Complete sequence of chromosome of Geobacter lovleyi SZ.</title>
        <authorList>
            <consortium name="US DOE Joint Genome Institute"/>
            <person name="Lucas S."/>
            <person name="Copeland A."/>
            <person name="Lapidus A."/>
            <person name="Glavina del Rio T."/>
            <person name="Dalin E."/>
            <person name="Tice H."/>
            <person name="Bruce D."/>
            <person name="Goodwin L."/>
            <person name="Pitluck S."/>
            <person name="Chertkov O."/>
            <person name="Meincke L."/>
            <person name="Brettin T."/>
            <person name="Detter J.C."/>
            <person name="Han C."/>
            <person name="Tapia R."/>
            <person name="Kuske C.R."/>
            <person name="Schmutz J."/>
            <person name="Larimer F."/>
            <person name="Land M."/>
            <person name="Hauser L."/>
            <person name="Kyrpides N."/>
            <person name="Mikhailova N."/>
            <person name="Sung Y."/>
            <person name="Fletcher K.E."/>
            <person name="Ritalahti K.M."/>
            <person name="Loeffler F.E."/>
            <person name="Richardson P."/>
        </authorList>
    </citation>
    <scope>NUCLEOTIDE SEQUENCE [LARGE SCALE GENOMIC DNA]</scope>
    <source>
        <strain evidence="3">ATCC BAA-1151 / DSM 17278 / SZ</strain>
    </source>
</reference>
<gene>
    <name evidence="2" type="ordered locus">Glov_0837</name>
</gene>
<evidence type="ECO:0000259" key="1">
    <source>
        <dbReference type="PROSITE" id="PS51186"/>
    </source>
</evidence>
<dbReference type="Gene3D" id="3.40.630.30">
    <property type="match status" value="1"/>
</dbReference>
<dbReference type="STRING" id="398767.Glov_0837"/>
<name>B3E4Z7_TRIL1</name>
<keyword evidence="3" id="KW-1185">Reference proteome</keyword>
<organism evidence="2 3">
    <name type="scientific">Trichlorobacter lovleyi (strain ATCC BAA-1151 / DSM 17278 / SZ)</name>
    <name type="common">Geobacter lovleyi</name>
    <dbReference type="NCBI Taxonomy" id="398767"/>
    <lineage>
        <taxon>Bacteria</taxon>
        <taxon>Pseudomonadati</taxon>
        <taxon>Thermodesulfobacteriota</taxon>
        <taxon>Desulfuromonadia</taxon>
        <taxon>Geobacterales</taxon>
        <taxon>Geobacteraceae</taxon>
        <taxon>Trichlorobacter</taxon>
    </lineage>
</organism>
<keyword evidence="2" id="KW-0808">Transferase</keyword>
<protein>
    <submittedName>
        <fullName evidence="2">GCN5-related N-acetyltransferase</fullName>
    </submittedName>
</protein>
<dbReference type="CDD" id="cd04301">
    <property type="entry name" value="NAT_SF"/>
    <property type="match status" value="1"/>
</dbReference>
<dbReference type="Pfam" id="PF00583">
    <property type="entry name" value="Acetyltransf_1"/>
    <property type="match status" value="1"/>
</dbReference>
<dbReference type="SUPFAM" id="SSF55729">
    <property type="entry name" value="Acyl-CoA N-acyltransferases (Nat)"/>
    <property type="match status" value="1"/>
</dbReference>
<feature type="domain" description="N-acetyltransferase" evidence="1">
    <location>
        <begin position="22"/>
        <end position="176"/>
    </location>
</feature>
<dbReference type="Proteomes" id="UP000002420">
    <property type="component" value="Chromosome"/>
</dbReference>
<dbReference type="PROSITE" id="PS51186">
    <property type="entry name" value="GNAT"/>
    <property type="match status" value="1"/>
</dbReference>
<dbReference type="InterPro" id="IPR016181">
    <property type="entry name" value="Acyl_CoA_acyltransferase"/>
</dbReference>
<dbReference type="RefSeq" id="WP_012468918.1">
    <property type="nucleotide sequence ID" value="NC_010814.1"/>
</dbReference>
<proteinExistence type="predicted"/>
<dbReference type="eggNOG" id="COG0456">
    <property type="taxonomic scope" value="Bacteria"/>
</dbReference>
<accession>B3E4Z7</accession>
<dbReference type="HOGENOM" id="CLU_105788_4_0_7"/>
<dbReference type="GO" id="GO:0016747">
    <property type="term" value="F:acyltransferase activity, transferring groups other than amino-acyl groups"/>
    <property type="evidence" value="ECO:0007669"/>
    <property type="project" value="InterPro"/>
</dbReference>
<evidence type="ECO:0000313" key="3">
    <source>
        <dbReference type="Proteomes" id="UP000002420"/>
    </source>
</evidence>
<sequence>MADEKHLRQYESRLVLKNSAEVLVRPVIPTDAPLLVDMFNKMTPRSRYLRFMTNIHELPENLLHQFTHLDYHASFAIACLVVTDGQTEIIAVARYTHDPDDQIADLGVAVRDDWQNMGIGKSMLSKLIAIGREHGINRFGSMMDPQNDIMKKTLRELGCQVTYFFREGSYQVEITM</sequence>
<dbReference type="EMBL" id="CP001089">
    <property type="protein sequence ID" value="ACD94562.1"/>
    <property type="molecule type" value="Genomic_DNA"/>
</dbReference>
<dbReference type="KEGG" id="glo:Glov_0837"/>